<dbReference type="RefSeq" id="WP_250857153.1">
    <property type="nucleotide sequence ID" value="NZ_JAGSOJ010000001.1"/>
</dbReference>
<comment type="caution">
    <text evidence="2">The sequence shown here is derived from an EMBL/GenBank/DDBJ whole genome shotgun (WGS) entry which is preliminary data.</text>
</comment>
<keyword evidence="1" id="KW-0472">Membrane</keyword>
<gene>
    <name evidence="2" type="ORF">KDK92_00985</name>
</gene>
<dbReference type="EMBL" id="JAGSOJ010000001">
    <property type="protein sequence ID" value="MCM1988297.1"/>
    <property type="molecule type" value="Genomic_DNA"/>
</dbReference>
<reference evidence="2" key="1">
    <citation type="journal article" date="2021" name="mSystems">
        <title>Bacteria and Archaea Synergistically Convert Glycine Betaine to Biogenic Methane in the Formosa Cold Seep of the South China Sea.</title>
        <authorList>
            <person name="Li L."/>
            <person name="Zhang W."/>
            <person name="Zhang S."/>
            <person name="Song L."/>
            <person name="Sun Q."/>
            <person name="Zhang H."/>
            <person name="Xiang H."/>
            <person name="Dong X."/>
        </authorList>
    </citation>
    <scope>NUCLEOTIDE SEQUENCE</scope>
    <source>
        <strain evidence="2">ZWT</strain>
    </source>
</reference>
<protein>
    <submittedName>
        <fullName evidence="2">Uncharacterized protein</fullName>
    </submittedName>
</protein>
<evidence type="ECO:0000313" key="2">
    <source>
        <dbReference type="EMBL" id="MCM1988297.1"/>
    </source>
</evidence>
<feature type="transmembrane region" description="Helical" evidence="1">
    <location>
        <begin position="6"/>
        <end position="25"/>
    </location>
</feature>
<dbReference type="Proteomes" id="UP001056429">
    <property type="component" value="Unassembled WGS sequence"/>
</dbReference>
<proteinExistence type="predicted"/>
<keyword evidence="1" id="KW-1133">Transmembrane helix</keyword>
<evidence type="ECO:0000256" key="1">
    <source>
        <dbReference type="SAM" id="Phobius"/>
    </source>
</evidence>
<organism evidence="2 3">
    <name type="scientific">Oceanirhabdus seepicola</name>
    <dbReference type="NCBI Taxonomy" id="2828781"/>
    <lineage>
        <taxon>Bacteria</taxon>
        <taxon>Bacillati</taxon>
        <taxon>Bacillota</taxon>
        <taxon>Clostridia</taxon>
        <taxon>Eubacteriales</taxon>
        <taxon>Clostridiaceae</taxon>
        <taxon>Oceanirhabdus</taxon>
    </lineage>
</organism>
<keyword evidence="1" id="KW-0812">Transmembrane</keyword>
<keyword evidence="3" id="KW-1185">Reference proteome</keyword>
<sequence length="280" mass="33008">MKKNIIRVVILIILGIVIVMSIPYIQQVRSYMMLKDSYEKYKNYSSYEYKIKIKYDYTNSKNNRALIENILEKSDINILGAKIKDKHYGTIGFISNNKDFSKLLNMNYKISDSEIKISLGELFEKSIGIRVPSIENNNKIKYKASLNKLDKSILINNEIVERECEDFCFKIHSDSVREYIKGIENQGSIFLNDFLGSKWAENIIDNSMEYPVELHIYLKDNKIKKGECLIYLSKENVIKIEKYIYNENNVKEYNKDITKESVSYKYINKLFKEVIYSIFN</sequence>
<name>A0A9J6NWL8_9CLOT</name>
<evidence type="ECO:0000313" key="3">
    <source>
        <dbReference type="Proteomes" id="UP001056429"/>
    </source>
</evidence>
<accession>A0A9J6NWL8</accession>
<reference evidence="2" key="2">
    <citation type="submission" date="2021-04" db="EMBL/GenBank/DDBJ databases">
        <authorList>
            <person name="Dong X."/>
        </authorList>
    </citation>
    <scope>NUCLEOTIDE SEQUENCE</scope>
    <source>
        <strain evidence="2">ZWT</strain>
    </source>
</reference>
<dbReference type="AlphaFoldDB" id="A0A9J6NWL8"/>